<comment type="caution">
    <text evidence="12">The sequence shown here is derived from an EMBL/GenBank/DDBJ whole genome shotgun (WGS) entry which is preliminary data.</text>
</comment>
<keyword evidence="12" id="KW-0675">Receptor</keyword>
<dbReference type="Pfam" id="PF07715">
    <property type="entry name" value="Plug"/>
    <property type="match status" value="1"/>
</dbReference>
<dbReference type="InterPro" id="IPR036942">
    <property type="entry name" value="Beta-barrel_TonB_sf"/>
</dbReference>
<dbReference type="Gene3D" id="2.170.130.10">
    <property type="entry name" value="TonB-dependent receptor, plug domain"/>
    <property type="match status" value="1"/>
</dbReference>
<evidence type="ECO:0000256" key="8">
    <source>
        <dbReference type="PROSITE-ProRule" id="PRU01360"/>
    </source>
</evidence>
<evidence type="ECO:0000259" key="11">
    <source>
        <dbReference type="Pfam" id="PF07715"/>
    </source>
</evidence>
<organism evidence="12 13">
    <name type="scientific">Novosphingobium sediminicola</name>
    <dbReference type="NCBI Taxonomy" id="563162"/>
    <lineage>
        <taxon>Bacteria</taxon>
        <taxon>Pseudomonadati</taxon>
        <taxon>Pseudomonadota</taxon>
        <taxon>Alphaproteobacteria</taxon>
        <taxon>Sphingomonadales</taxon>
        <taxon>Sphingomonadaceae</taxon>
        <taxon>Novosphingobium</taxon>
    </lineage>
</organism>
<gene>
    <name evidence="12" type="ORF">GGR38_000889</name>
</gene>
<keyword evidence="2 8" id="KW-0813">Transport</keyword>
<sequence>MNRHRRKTLQTPGRLWEASQIVLTTLGLTILAPVAQAQEQAPATEIIVTGSRIAKAGFNAPTPTSVIGKDLIQAKGQTSTTEILNSLPSVRASASIANATPAQRAGSQNVDLRGLGTVRTLLLIDSQRAVPTTQTGVSDLSLIPSLMIDRVEVVTGGASAGYGSDAVAGVVNLILKKRMKGIEGEVFKGITSYGDRAETKLGLMAGTDYAQGRGHFVIGGEYHKIGEIYDARSRPWGQNAYAIYSNPCAGVAGTAIAASLGCPGNVANGQPQRIIAPNVYFSNYTQGGLITAVGGGTPASLRGTGFGTGGTPYSFPFGSLTTTSQTLTNGAINALNLADNIALSQPIERYNVMARTEFEVSDRLKLWASALYAASSNTTRSFPQRSLPLTIRGDNGFLRTVPALASIAAQIPALSTNTFSLGREWDDIGPSGFATSSGKNETYNIVGGLNGKIGKTWSWEVTAQTGRNVYNQSSPYQLVRSRFNNAVDSVVAGGQVVCRINADAISTNDDPGCVAINPFGSGSPSAAATAYATSTATFRQVVSQTTVNGLLRGDLLQLPAGTLSVAAGAEYRTTSVNQTVDAISAANGFINNTTNQQPLAGSYNVKEVFGEVQAPVFKNSILGAGLDLNGAVRRTDYSTSGPVTTWKVSGVYRLIDGISFRATRSRDIRAPNISELFSGAVGGNPSGLSNPFLGGTGIGLGVTSVTSGNPALKPEVANTETVGLVLKPRLIPGLAFSVDYFNIDVRGVISTQTSQNIINGCYTGNQALCGLLTFGSDGKTITNIAIKQLNLSRWAFRGLDFELSYGFDLGGGRVTLSALASKTIHTIIDDAINGPIDYAGAIDGGAVGTYGLSRPKWNGSLYMGYRKGPVGVGAEVRYIGEGVYSVLAVEGVSATPRPGIGFTINNNHVPAVAYLNLNASVDVVNDGRRKLQFFGVVNNVFDKAPPLFPVSASPTNPTIYDTAGRALRVGVRFKY</sequence>
<evidence type="ECO:0000256" key="4">
    <source>
        <dbReference type="ARBA" id="ARBA00022692"/>
    </source>
</evidence>
<evidence type="ECO:0000256" key="1">
    <source>
        <dbReference type="ARBA" id="ARBA00004571"/>
    </source>
</evidence>
<dbReference type="Proteomes" id="UP000548867">
    <property type="component" value="Unassembled WGS sequence"/>
</dbReference>
<dbReference type="InterPro" id="IPR000531">
    <property type="entry name" value="Beta-barrel_TonB"/>
</dbReference>
<dbReference type="Pfam" id="PF00593">
    <property type="entry name" value="TonB_dep_Rec_b-barrel"/>
    <property type="match status" value="1"/>
</dbReference>
<keyword evidence="5 9" id="KW-0798">TonB box</keyword>
<evidence type="ECO:0000313" key="12">
    <source>
        <dbReference type="EMBL" id="MBB3953962.1"/>
    </source>
</evidence>
<feature type="domain" description="TonB-dependent receptor plug" evidence="11">
    <location>
        <begin position="59"/>
        <end position="170"/>
    </location>
</feature>
<dbReference type="GO" id="GO:0009279">
    <property type="term" value="C:cell outer membrane"/>
    <property type="evidence" value="ECO:0007669"/>
    <property type="project" value="UniProtKB-SubCell"/>
</dbReference>
<evidence type="ECO:0000256" key="5">
    <source>
        <dbReference type="ARBA" id="ARBA00023077"/>
    </source>
</evidence>
<keyword evidence="6 8" id="KW-0472">Membrane</keyword>
<evidence type="ECO:0000259" key="10">
    <source>
        <dbReference type="Pfam" id="PF00593"/>
    </source>
</evidence>
<accession>A0A7W6CM24</accession>
<dbReference type="PROSITE" id="PS52016">
    <property type="entry name" value="TONB_DEPENDENT_REC_3"/>
    <property type="match status" value="1"/>
</dbReference>
<evidence type="ECO:0000256" key="3">
    <source>
        <dbReference type="ARBA" id="ARBA00022452"/>
    </source>
</evidence>
<proteinExistence type="inferred from homology"/>
<comment type="similarity">
    <text evidence="8 9">Belongs to the TonB-dependent receptor family.</text>
</comment>
<keyword evidence="13" id="KW-1185">Reference proteome</keyword>
<evidence type="ECO:0000313" key="13">
    <source>
        <dbReference type="Proteomes" id="UP000548867"/>
    </source>
</evidence>
<reference evidence="12 13" key="1">
    <citation type="submission" date="2020-08" db="EMBL/GenBank/DDBJ databases">
        <title>Genomic Encyclopedia of Type Strains, Phase IV (KMG-IV): sequencing the most valuable type-strain genomes for metagenomic binning, comparative biology and taxonomic classification.</title>
        <authorList>
            <person name="Goeker M."/>
        </authorList>
    </citation>
    <scope>NUCLEOTIDE SEQUENCE [LARGE SCALE GENOMIC DNA]</scope>
    <source>
        <strain evidence="12 13">DSM 27057</strain>
    </source>
</reference>
<feature type="domain" description="TonB-dependent receptor-like beta-barrel" evidence="10">
    <location>
        <begin position="426"/>
        <end position="940"/>
    </location>
</feature>
<dbReference type="AlphaFoldDB" id="A0A7W6CM24"/>
<evidence type="ECO:0000256" key="6">
    <source>
        <dbReference type="ARBA" id="ARBA00023136"/>
    </source>
</evidence>
<dbReference type="InterPro" id="IPR039426">
    <property type="entry name" value="TonB-dep_rcpt-like"/>
</dbReference>
<name>A0A7W6CM24_9SPHN</name>
<evidence type="ECO:0000256" key="2">
    <source>
        <dbReference type="ARBA" id="ARBA00022448"/>
    </source>
</evidence>
<keyword evidence="3 8" id="KW-1134">Transmembrane beta strand</keyword>
<keyword evidence="7 8" id="KW-0998">Cell outer membrane</keyword>
<dbReference type="Gene3D" id="2.40.170.20">
    <property type="entry name" value="TonB-dependent receptor, beta-barrel domain"/>
    <property type="match status" value="1"/>
</dbReference>
<keyword evidence="4 8" id="KW-0812">Transmembrane</keyword>
<dbReference type="EMBL" id="JACIDX010000003">
    <property type="protein sequence ID" value="MBB3953962.1"/>
    <property type="molecule type" value="Genomic_DNA"/>
</dbReference>
<evidence type="ECO:0000256" key="9">
    <source>
        <dbReference type="RuleBase" id="RU003357"/>
    </source>
</evidence>
<dbReference type="SUPFAM" id="SSF56935">
    <property type="entry name" value="Porins"/>
    <property type="match status" value="1"/>
</dbReference>
<dbReference type="InterPro" id="IPR012910">
    <property type="entry name" value="Plug_dom"/>
</dbReference>
<evidence type="ECO:0000256" key="7">
    <source>
        <dbReference type="ARBA" id="ARBA00023237"/>
    </source>
</evidence>
<protein>
    <submittedName>
        <fullName evidence="12">Outer membrane receptor protein involved in Fe transport</fullName>
    </submittedName>
</protein>
<dbReference type="PANTHER" id="PTHR47234">
    <property type="match status" value="1"/>
</dbReference>
<comment type="subcellular location">
    <subcellularLocation>
        <location evidence="1 8">Cell outer membrane</location>
        <topology evidence="1 8">Multi-pass membrane protein</topology>
    </subcellularLocation>
</comment>
<dbReference type="InterPro" id="IPR037066">
    <property type="entry name" value="Plug_dom_sf"/>
</dbReference>
<dbReference type="PANTHER" id="PTHR47234:SF3">
    <property type="entry name" value="SECRETIN_TONB SHORT N-TERMINAL DOMAIN-CONTAINING PROTEIN"/>
    <property type="match status" value="1"/>
</dbReference>